<gene>
    <name evidence="2" type="ORF">R7226_04365</name>
</gene>
<proteinExistence type="predicted"/>
<dbReference type="PANTHER" id="PTHR33221:SF5">
    <property type="entry name" value="HTH-TYPE TRANSCRIPTIONAL REGULATOR ISCR"/>
    <property type="match status" value="1"/>
</dbReference>
<dbReference type="Pfam" id="PF02082">
    <property type="entry name" value="Rrf2"/>
    <property type="match status" value="1"/>
</dbReference>
<evidence type="ECO:0000313" key="3">
    <source>
        <dbReference type="Proteomes" id="UP001284601"/>
    </source>
</evidence>
<protein>
    <submittedName>
        <fullName evidence="2">Rrf2 family transcriptional regulator</fullName>
    </submittedName>
</protein>
<keyword evidence="3" id="KW-1185">Reference proteome</keyword>
<dbReference type="RefSeq" id="WP_318595817.1">
    <property type="nucleotide sequence ID" value="NZ_JAWSTH010000006.1"/>
</dbReference>
<dbReference type="InterPro" id="IPR036390">
    <property type="entry name" value="WH_DNA-bd_sf"/>
</dbReference>
<accession>A0ABU4HJS6</accession>
<evidence type="ECO:0000313" key="2">
    <source>
        <dbReference type="EMBL" id="MDW5593556.1"/>
    </source>
</evidence>
<dbReference type="NCBIfam" id="TIGR00738">
    <property type="entry name" value="rrf2_super"/>
    <property type="match status" value="1"/>
</dbReference>
<sequence length="178" mass="19039">MIFSSKAEYGVRLMVELGRRAADSPISLKAIAAAENLPLAYLEQVVARLKKADLVRSARGAHGGYWLARPAEEITMDQVVLALEGAIAPMECFVNEQTERVLCSHAEHGNLDHHCATKVLWMRVQSGVVRSLQTTTLAELVEFSRRENGGRKAAAPAAAGIAVTAHGSEQLPSAAPAA</sequence>
<dbReference type="InterPro" id="IPR036388">
    <property type="entry name" value="WH-like_DNA-bd_sf"/>
</dbReference>
<reference evidence="3" key="1">
    <citation type="submission" date="2023-07" db="EMBL/GenBank/DDBJ databases">
        <title>Conexibacter stalactiti sp. nov., isolated from stalactites in a lava cave and emended description of the genus Conexibacter.</title>
        <authorList>
            <person name="Lee S.D."/>
        </authorList>
    </citation>
    <scope>NUCLEOTIDE SEQUENCE [LARGE SCALE GENOMIC DNA]</scope>
    <source>
        <strain evidence="3">KCTC 39840</strain>
    </source>
</reference>
<organism evidence="2 3">
    <name type="scientific">Conexibacter stalactiti</name>
    <dbReference type="NCBI Taxonomy" id="1940611"/>
    <lineage>
        <taxon>Bacteria</taxon>
        <taxon>Bacillati</taxon>
        <taxon>Actinomycetota</taxon>
        <taxon>Thermoleophilia</taxon>
        <taxon>Solirubrobacterales</taxon>
        <taxon>Conexibacteraceae</taxon>
        <taxon>Conexibacter</taxon>
    </lineage>
</organism>
<dbReference type="SUPFAM" id="SSF46785">
    <property type="entry name" value="Winged helix' DNA-binding domain"/>
    <property type="match status" value="1"/>
</dbReference>
<dbReference type="PROSITE" id="PS51197">
    <property type="entry name" value="HTH_RRF2_2"/>
    <property type="match status" value="1"/>
</dbReference>
<dbReference type="PANTHER" id="PTHR33221">
    <property type="entry name" value="WINGED HELIX-TURN-HELIX TRANSCRIPTIONAL REGULATOR, RRF2 FAMILY"/>
    <property type="match status" value="1"/>
</dbReference>
<dbReference type="InterPro" id="IPR000944">
    <property type="entry name" value="Tscrpt_reg_Rrf2"/>
</dbReference>
<comment type="caution">
    <text evidence="2">The sequence shown here is derived from an EMBL/GenBank/DDBJ whole genome shotgun (WGS) entry which is preliminary data.</text>
</comment>
<keyword evidence="1" id="KW-0238">DNA-binding</keyword>
<dbReference type="EMBL" id="JAWSTH010000006">
    <property type="protein sequence ID" value="MDW5593556.1"/>
    <property type="molecule type" value="Genomic_DNA"/>
</dbReference>
<dbReference type="Proteomes" id="UP001284601">
    <property type="component" value="Unassembled WGS sequence"/>
</dbReference>
<dbReference type="Gene3D" id="1.10.10.10">
    <property type="entry name" value="Winged helix-like DNA-binding domain superfamily/Winged helix DNA-binding domain"/>
    <property type="match status" value="1"/>
</dbReference>
<evidence type="ECO:0000256" key="1">
    <source>
        <dbReference type="ARBA" id="ARBA00023125"/>
    </source>
</evidence>
<name>A0ABU4HJS6_9ACTN</name>